<organism evidence="1 2">
    <name type="scientific">Candidatus Nomurabacteria bacterium RIFCSPHIGHO2_01_FULL_40_20</name>
    <dbReference type="NCBI Taxonomy" id="1801738"/>
    <lineage>
        <taxon>Bacteria</taxon>
        <taxon>Candidatus Nomuraibacteriota</taxon>
    </lineage>
</organism>
<evidence type="ECO:0000313" key="1">
    <source>
        <dbReference type="EMBL" id="OGI63723.1"/>
    </source>
</evidence>
<dbReference type="SUPFAM" id="SSF54593">
    <property type="entry name" value="Glyoxalase/Bleomycin resistance protein/Dihydroxybiphenyl dioxygenase"/>
    <property type="match status" value="1"/>
</dbReference>
<accession>A0A1F6V227</accession>
<reference evidence="1 2" key="1">
    <citation type="journal article" date="2016" name="Nat. Commun.">
        <title>Thousands of microbial genomes shed light on interconnected biogeochemical processes in an aquifer system.</title>
        <authorList>
            <person name="Anantharaman K."/>
            <person name="Brown C.T."/>
            <person name="Hug L.A."/>
            <person name="Sharon I."/>
            <person name="Castelle C.J."/>
            <person name="Probst A.J."/>
            <person name="Thomas B.C."/>
            <person name="Singh A."/>
            <person name="Wilkins M.J."/>
            <person name="Karaoz U."/>
            <person name="Brodie E.L."/>
            <person name="Williams K.H."/>
            <person name="Hubbard S.S."/>
            <person name="Banfield J.F."/>
        </authorList>
    </citation>
    <scope>NUCLEOTIDE SEQUENCE [LARGE SCALE GENOMIC DNA]</scope>
</reference>
<dbReference type="AlphaFoldDB" id="A0A1F6V227"/>
<sequence length="149" mass="17824">MKSKINNNLIIELHIPDFGKVKEFYSKLGFEVISEDKKGKNYPGYLVLKRKDKLGDTIINFYGDDDRVFNQSYFKKFPRDTIRGYAIELTMPTSNIEDFYSMVKSNLPQYIVKELQESRDDYRVWHDFRMADPYGYYLRFTELLDWGQP</sequence>
<dbReference type="Gene3D" id="3.10.180.10">
    <property type="entry name" value="2,3-Dihydroxybiphenyl 1,2-Dioxygenase, domain 1"/>
    <property type="match status" value="1"/>
</dbReference>
<dbReference type="InterPro" id="IPR029068">
    <property type="entry name" value="Glyas_Bleomycin-R_OHBP_Dase"/>
</dbReference>
<comment type="caution">
    <text evidence="1">The sequence shown here is derived from an EMBL/GenBank/DDBJ whole genome shotgun (WGS) entry which is preliminary data.</text>
</comment>
<protein>
    <recommendedName>
        <fullName evidence="3">VOC domain-containing protein</fullName>
    </recommendedName>
</protein>
<proteinExistence type="predicted"/>
<evidence type="ECO:0008006" key="3">
    <source>
        <dbReference type="Google" id="ProtNLM"/>
    </source>
</evidence>
<dbReference type="EMBL" id="MFTO01000013">
    <property type="protein sequence ID" value="OGI63723.1"/>
    <property type="molecule type" value="Genomic_DNA"/>
</dbReference>
<gene>
    <name evidence="1" type="ORF">A2733_02010</name>
</gene>
<dbReference type="Proteomes" id="UP000178985">
    <property type="component" value="Unassembled WGS sequence"/>
</dbReference>
<name>A0A1F6V227_9BACT</name>
<evidence type="ECO:0000313" key="2">
    <source>
        <dbReference type="Proteomes" id="UP000178985"/>
    </source>
</evidence>